<keyword evidence="2" id="KW-1185">Reference proteome</keyword>
<name>H2Y1Q6_CIOIN</name>
<dbReference type="InParanoid" id="H2Y1Q6"/>
<reference evidence="1" key="3">
    <citation type="submission" date="2025-08" db="UniProtKB">
        <authorList>
            <consortium name="Ensembl"/>
        </authorList>
    </citation>
    <scope>IDENTIFICATION</scope>
</reference>
<accession>H2Y1Q6</accession>
<organism evidence="1 2">
    <name type="scientific">Ciona intestinalis</name>
    <name type="common">Transparent sea squirt</name>
    <name type="synonym">Ascidia intestinalis</name>
    <dbReference type="NCBI Taxonomy" id="7719"/>
    <lineage>
        <taxon>Eukaryota</taxon>
        <taxon>Metazoa</taxon>
        <taxon>Chordata</taxon>
        <taxon>Tunicata</taxon>
        <taxon>Ascidiacea</taxon>
        <taxon>Phlebobranchia</taxon>
        <taxon>Cionidae</taxon>
        <taxon>Ciona</taxon>
    </lineage>
</organism>
<proteinExistence type="predicted"/>
<dbReference type="HOGENOM" id="CLU_2176646_0_0_1"/>
<dbReference type="Ensembl" id="ENSCINT00000036730.1">
    <property type="protein sequence ID" value="ENSCINP00000035840.1"/>
    <property type="gene ID" value="ENSCING00000024739.1"/>
</dbReference>
<dbReference type="EMBL" id="EAAA01000727">
    <property type="status" value="NOT_ANNOTATED_CDS"/>
    <property type="molecule type" value="Genomic_DNA"/>
</dbReference>
<reference evidence="1" key="2">
    <citation type="journal article" date="2008" name="Genome Biol.">
        <title>Improved genome assembly and evidence-based global gene model set for the chordate Ciona intestinalis: new insight into intron and operon populations.</title>
        <authorList>
            <person name="Satou Y."/>
            <person name="Mineta K."/>
            <person name="Ogasawara M."/>
            <person name="Sasakura Y."/>
            <person name="Shoguchi E."/>
            <person name="Ueno K."/>
            <person name="Yamada L."/>
            <person name="Matsumoto J."/>
            <person name="Wasserscheid J."/>
            <person name="Dewar K."/>
            <person name="Wiley G.B."/>
            <person name="Macmil S.L."/>
            <person name="Roe B.A."/>
            <person name="Zeller R.W."/>
            <person name="Hastings K.E."/>
            <person name="Lemaire P."/>
            <person name="Lindquist E."/>
            <person name="Endo T."/>
            <person name="Hotta K."/>
            <person name="Inaba K."/>
        </authorList>
    </citation>
    <scope>NUCLEOTIDE SEQUENCE [LARGE SCALE GENOMIC DNA]</scope>
    <source>
        <strain evidence="1">wild type</strain>
    </source>
</reference>
<sequence length="110" mass="12669">AHTLGKSDDSRRCRRNLVLLENWFPQAIYNLLYEESRTLVPTKITLVGCDIFRFTLLRSVDLLHYVDTETGTKPFADAEPPNTVCCVSYRRLSKPEHKYPCDLFGCLCVL</sequence>
<protein>
    <submittedName>
        <fullName evidence="1">Uncharacterized protein</fullName>
    </submittedName>
</protein>
<evidence type="ECO:0000313" key="1">
    <source>
        <dbReference type="Ensembl" id="ENSCINP00000035840.1"/>
    </source>
</evidence>
<dbReference type="AlphaFoldDB" id="H2Y1Q6"/>
<evidence type="ECO:0000313" key="2">
    <source>
        <dbReference type="Proteomes" id="UP000008144"/>
    </source>
</evidence>
<reference evidence="1" key="4">
    <citation type="submission" date="2025-09" db="UniProtKB">
        <authorList>
            <consortium name="Ensembl"/>
        </authorList>
    </citation>
    <scope>IDENTIFICATION</scope>
</reference>
<dbReference type="Proteomes" id="UP000008144">
    <property type="component" value="Chromosome 11"/>
</dbReference>
<reference evidence="2" key="1">
    <citation type="journal article" date="2002" name="Science">
        <title>The draft genome of Ciona intestinalis: insights into chordate and vertebrate origins.</title>
        <authorList>
            <person name="Dehal P."/>
            <person name="Satou Y."/>
            <person name="Campbell R.K."/>
            <person name="Chapman J."/>
            <person name="Degnan B."/>
            <person name="De Tomaso A."/>
            <person name="Davidson B."/>
            <person name="Di Gregorio A."/>
            <person name="Gelpke M."/>
            <person name="Goodstein D.M."/>
            <person name="Harafuji N."/>
            <person name="Hastings K.E."/>
            <person name="Ho I."/>
            <person name="Hotta K."/>
            <person name="Huang W."/>
            <person name="Kawashima T."/>
            <person name="Lemaire P."/>
            <person name="Martinez D."/>
            <person name="Meinertzhagen I.A."/>
            <person name="Necula S."/>
            <person name="Nonaka M."/>
            <person name="Putnam N."/>
            <person name="Rash S."/>
            <person name="Saiga H."/>
            <person name="Satake M."/>
            <person name="Terry A."/>
            <person name="Yamada L."/>
            <person name="Wang H.G."/>
            <person name="Awazu S."/>
            <person name="Azumi K."/>
            <person name="Boore J."/>
            <person name="Branno M."/>
            <person name="Chin-Bow S."/>
            <person name="DeSantis R."/>
            <person name="Doyle S."/>
            <person name="Francino P."/>
            <person name="Keys D.N."/>
            <person name="Haga S."/>
            <person name="Hayashi H."/>
            <person name="Hino K."/>
            <person name="Imai K.S."/>
            <person name="Inaba K."/>
            <person name="Kano S."/>
            <person name="Kobayashi K."/>
            <person name="Kobayashi M."/>
            <person name="Lee B.I."/>
            <person name="Makabe K.W."/>
            <person name="Manohar C."/>
            <person name="Matassi G."/>
            <person name="Medina M."/>
            <person name="Mochizuki Y."/>
            <person name="Mount S."/>
            <person name="Morishita T."/>
            <person name="Miura S."/>
            <person name="Nakayama A."/>
            <person name="Nishizaka S."/>
            <person name="Nomoto H."/>
            <person name="Ohta F."/>
            <person name="Oishi K."/>
            <person name="Rigoutsos I."/>
            <person name="Sano M."/>
            <person name="Sasaki A."/>
            <person name="Sasakura Y."/>
            <person name="Shoguchi E."/>
            <person name="Shin-i T."/>
            <person name="Spagnuolo A."/>
            <person name="Stainier D."/>
            <person name="Suzuki M.M."/>
            <person name="Tassy O."/>
            <person name="Takatori N."/>
            <person name="Tokuoka M."/>
            <person name="Yagi K."/>
            <person name="Yoshizaki F."/>
            <person name="Wada S."/>
            <person name="Zhang C."/>
            <person name="Hyatt P.D."/>
            <person name="Larimer F."/>
            <person name="Detter C."/>
            <person name="Doggett N."/>
            <person name="Glavina T."/>
            <person name="Hawkins T."/>
            <person name="Richardson P."/>
            <person name="Lucas S."/>
            <person name="Kohara Y."/>
            <person name="Levine M."/>
            <person name="Satoh N."/>
            <person name="Rokhsar D.S."/>
        </authorList>
    </citation>
    <scope>NUCLEOTIDE SEQUENCE [LARGE SCALE GENOMIC DNA]</scope>
</reference>